<organism evidence="4 5">
    <name type="scientific">Conexibacter arvalis</name>
    <dbReference type="NCBI Taxonomy" id="912552"/>
    <lineage>
        <taxon>Bacteria</taxon>
        <taxon>Bacillati</taxon>
        <taxon>Actinomycetota</taxon>
        <taxon>Thermoleophilia</taxon>
        <taxon>Solirubrobacterales</taxon>
        <taxon>Conexibacteraceae</taxon>
        <taxon>Conexibacter</taxon>
    </lineage>
</organism>
<evidence type="ECO:0000256" key="2">
    <source>
        <dbReference type="ARBA" id="ARBA00022840"/>
    </source>
</evidence>
<keyword evidence="1" id="KW-0547">Nucleotide-binding</keyword>
<comment type="caution">
    <text evidence="4">The sequence shown here is derived from an EMBL/GenBank/DDBJ whole genome shotgun (WGS) entry which is preliminary data.</text>
</comment>
<sequence>MAVLEREEELALLDAAAAAAARAEGSVALIEGPAGIGKTALLRAARAAARERGLTVLGGVASALDRDFPFGLVHQLLDPLLAAAGPDRRARLLAGAAAQAEPVLRPQGAFCTASTG</sequence>
<dbReference type="RefSeq" id="WP_221243102.1">
    <property type="nucleotide sequence ID" value="NZ_JACHNU010000004.1"/>
</dbReference>
<evidence type="ECO:0000313" key="5">
    <source>
        <dbReference type="Proteomes" id="UP000585272"/>
    </source>
</evidence>
<dbReference type="Gene3D" id="3.40.50.300">
    <property type="entry name" value="P-loop containing nucleotide triphosphate hydrolases"/>
    <property type="match status" value="1"/>
</dbReference>
<evidence type="ECO:0000256" key="1">
    <source>
        <dbReference type="ARBA" id="ARBA00022741"/>
    </source>
</evidence>
<dbReference type="Pfam" id="PF13191">
    <property type="entry name" value="AAA_16"/>
    <property type="match status" value="1"/>
</dbReference>
<name>A0A840IHY1_9ACTN</name>
<dbReference type="AlphaFoldDB" id="A0A840IHY1"/>
<accession>A0A840IHY1</accession>
<dbReference type="EMBL" id="JACHNU010000004">
    <property type="protein sequence ID" value="MBB4663570.1"/>
    <property type="molecule type" value="Genomic_DNA"/>
</dbReference>
<evidence type="ECO:0000259" key="3">
    <source>
        <dbReference type="Pfam" id="PF13191"/>
    </source>
</evidence>
<dbReference type="InterPro" id="IPR027417">
    <property type="entry name" value="P-loop_NTPase"/>
</dbReference>
<dbReference type="InterPro" id="IPR041664">
    <property type="entry name" value="AAA_16"/>
</dbReference>
<dbReference type="PANTHER" id="PTHR16305:SF35">
    <property type="entry name" value="TRANSCRIPTIONAL ACTIVATOR DOMAIN"/>
    <property type="match status" value="1"/>
</dbReference>
<dbReference type="SUPFAM" id="SSF52540">
    <property type="entry name" value="P-loop containing nucleoside triphosphate hydrolases"/>
    <property type="match status" value="1"/>
</dbReference>
<keyword evidence="5" id="KW-1185">Reference proteome</keyword>
<dbReference type="GO" id="GO:0005737">
    <property type="term" value="C:cytoplasm"/>
    <property type="evidence" value="ECO:0007669"/>
    <property type="project" value="TreeGrafter"/>
</dbReference>
<proteinExistence type="predicted"/>
<dbReference type="Proteomes" id="UP000585272">
    <property type="component" value="Unassembled WGS sequence"/>
</dbReference>
<dbReference type="PANTHER" id="PTHR16305">
    <property type="entry name" value="TESTICULAR SOLUBLE ADENYLYL CYCLASE"/>
    <property type="match status" value="1"/>
</dbReference>
<protein>
    <submittedName>
        <fullName evidence="4">Putative ATPase</fullName>
    </submittedName>
</protein>
<keyword evidence="2" id="KW-0067">ATP-binding</keyword>
<feature type="domain" description="Orc1-like AAA ATPase" evidence="3">
    <location>
        <begin position="4"/>
        <end position="101"/>
    </location>
</feature>
<gene>
    <name evidence="4" type="ORF">BDZ31_003165</name>
</gene>
<evidence type="ECO:0000313" key="4">
    <source>
        <dbReference type="EMBL" id="MBB4663570.1"/>
    </source>
</evidence>
<dbReference type="GO" id="GO:0004016">
    <property type="term" value="F:adenylate cyclase activity"/>
    <property type="evidence" value="ECO:0007669"/>
    <property type="project" value="TreeGrafter"/>
</dbReference>
<reference evidence="4 5" key="1">
    <citation type="submission" date="2020-08" db="EMBL/GenBank/DDBJ databases">
        <title>Genomic Encyclopedia of Archaeal and Bacterial Type Strains, Phase II (KMG-II): from individual species to whole genera.</title>
        <authorList>
            <person name="Goeker M."/>
        </authorList>
    </citation>
    <scope>NUCLEOTIDE SEQUENCE [LARGE SCALE GENOMIC DNA]</scope>
    <source>
        <strain evidence="4 5">DSM 23288</strain>
    </source>
</reference>
<dbReference type="GO" id="GO:0005524">
    <property type="term" value="F:ATP binding"/>
    <property type="evidence" value="ECO:0007669"/>
    <property type="project" value="UniProtKB-KW"/>
</dbReference>